<name>A0A6A5V4T6_9PLEO</name>
<evidence type="ECO:0000256" key="1">
    <source>
        <dbReference type="SAM" id="MobiDB-lite"/>
    </source>
</evidence>
<accession>A0A6A5V4T6</accession>
<protein>
    <submittedName>
        <fullName evidence="2">Uncharacterized protein</fullName>
    </submittedName>
</protein>
<feature type="region of interest" description="Disordered" evidence="1">
    <location>
        <begin position="118"/>
        <end position="152"/>
    </location>
</feature>
<dbReference type="Proteomes" id="UP000800036">
    <property type="component" value="Unassembled WGS sequence"/>
</dbReference>
<evidence type="ECO:0000313" key="2">
    <source>
        <dbReference type="EMBL" id="KAF1970046.1"/>
    </source>
</evidence>
<dbReference type="AlphaFoldDB" id="A0A6A5V4T6"/>
<dbReference type="EMBL" id="ML976704">
    <property type="protein sequence ID" value="KAF1970046.1"/>
    <property type="molecule type" value="Genomic_DNA"/>
</dbReference>
<feature type="compositionally biased region" description="Acidic residues" evidence="1">
    <location>
        <begin position="126"/>
        <end position="150"/>
    </location>
</feature>
<proteinExistence type="predicted"/>
<sequence>MTVPFSTSSLQPFSTRPSHWQTCTHLVLQNIAHHWDLLAAVELFDAHPTWHADFFFPPRAEKAEYAELTESDMRNWDPRVLEELGLLAENVDVGDIKDAVEVLKEKMWLVDMYYEEAKEEQHGEGGEDGDGGGDSDENDDDDSDAWDDDAAASAFVRVREQ</sequence>
<organism evidence="2 3">
    <name type="scientific">Bimuria novae-zelandiae CBS 107.79</name>
    <dbReference type="NCBI Taxonomy" id="1447943"/>
    <lineage>
        <taxon>Eukaryota</taxon>
        <taxon>Fungi</taxon>
        <taxon>Dikarya</taxon>
        <taxon>Ascomycota</taxon>
        <taxon>Pezizomycotina</taxon>
        <taxon>Dothideomycetes</taxon>
        <taxon>Pleosporomycetidae</taxon>
        <taxon>Pleosporales</taxon>
        <taxon>Massarineae</taxon>
        <taxon>Didymosphaeriaceae</taxon>
        <taxon>Bimuria</taxon>
    </lineage>
</organism>
<gene>
    <name evidence="2" type="ORF">BU23DRAFT_571103</name>
</gene>
<evidence type="ECO:0000313" key="3">
    <source>
        <dbReference type="Proteomes" id="UP000800036"/>
    </source>
</evidence>
<reference evidence="2" key="1">
    <citation type="journal article" date="2020" name="Stud. Mycol.">
        <title>101 Dothideomycetes genomes: a test case for predicting lifestyles and emergence of pathogens.</title>
        <authorList>
            <person name="Haridas S."/>
            <person name="Albert R."/>
            <person name="Binder M."/>
            <person name="Bloem J."/>
            <person name="Labutti K."/>
            <person name="Salamov A."/>
            <person name="Andreopoulos B."/>
            <person name="Baker S."/>
            <person name="Barry K."/>
            <person name="Bills G."/>
            <person name="Bluhm B."/>
            <person name="Cannon C."/>
            <person name="Castanera R."/>
            <person name="Culley D."/>
            <person name="Daum C."/>
            <person name="Ezra D."/>
            <person name="Gonzalez J."/>
            <person name="Henrissat B."/>
            <person name="Kuo A."/>
            <person name="Liang C."/>
            <person name="Lipzen A."/>
            <person name="Lutzoni F."/>
            <person name="Magnuson J."/>
            <person name="Mondo S."/>
            <person name="Nolan M."/>
            <person name="Ohm R."/>
            <person name="Pangilinan J."/>
            <person name="Park H.-J."/>
            <person name="Ramirez L."/>
            <person name="Alfaro M."/>
            <person name="Sun H."/>
            <person name="Tritt A."/>
            <person name="Yoshinaga Y."/>
            <person name="Zwiers L.-H."/>
            <person name="Turgeon B."/>
            <person name="Goodwin S."/>
            <person name="Spatafora J."/>
            <person name="Crous P."/>
            <person name="Grigoriev I."/>
        </authorList>
    </citation>
    <scope>NUCLEOTIDE SEQUENCE</scope>
    <source>
        <strain evidence="2">CBS 107.79</strain>
    </source>
</reference>
<keyword evidence="3" id="KW-1185">Reference proteome</keyword>